<dbReference type="AlphaFoldDB" id="E9G3Y6"/>
<dbReference type="EMBL" id="GL732531">
    <property type="protein sequence ID" value="EFX85853.1"/>
    <property type="molecule type" value="Genomic_DNA"/>
</dbReference>
<feature type="region of interest" description="Disordered" evidence="1">
    <location>
        <begin position="49"/>
        <end position="76"/>
    </location>
</feature>
<evidence type="ECO:0000256" key="1">
    <source>
        <dbReference type="SAM" id="MobiDB-lite"/>
    </source>
</evidence>
<evidence type="ECO:0000313" key="4">
    <source>
        <dbReference type="Proteomes" id="UP000000305"/>
    </source>
</evidence>
<gene>
    <name evidence="3" type="ORF">DAPPUDRAFT_237475</name>
</gene>
<dbReference type="KEGG" id="dpx:DAPPUDRAFT_237475"/>
<keyword evidence="4" id="KW-1185">Reference proteome</keyword>
<reference evidence="3 4" key="1">
    <citation type="journal article" date="2011" name="Science">
        <title>The ecoresponsive genome of Daphnia pulex.</title>
        <authorList>
            <person name="Colbourne J.K."/>
            <person name="Pfrender M.E."/>
            <person name="Gilbert D."/>
            <person name="Thomas W.K."/>
            <person name="Tucker A."/>
            <person name="Oakley T.H."/>
            <person name="Tokishita S."/>
            <person name="Aerts A."/>
            <person name="Arnold G.J."/>
            <person name="Basu M.K."/>
            <person name="Bauer D.J."/>
            <person name="Caceres C.E."/>
            <person name="Carmel L."/>
            <person name="Casola C."/>
            <person name="Choi J.H."/>
            <person name="Detter J.C."/>
            <person name="Dong Q."/>
            <person name="Dusheyko S."/>
            <person name="Eads B.D."/>
            <person name="Frohlich T."/>
            <person name="Geiler-Samerotte K.A."/>
            <person name="Gerlach D."/>
            <person name="Hatcher P."/>
            <person name="Jogdeo S."/>
            <person name="Krijgsveld J."/>
            <person name="Kriventseva E.V."/>
            <person name="Kultz D."/>
            <person name="Laforsch C."/>
            <person name="Lindquist E."/>
            <person name="Lopez J."/>
            <person name="Manak J.R."/>
            <person name="Muller J."/>
            <person name="Pangilinan J."/>
            <person name="Patwardhan R.P."/>
            <person name="Pitluck S."/>
            <person name="Pritham E.J."/>
            <person name="Rechtsteiner A."/>
            <person name="Rho M."/>
            <person name="Rogozin I.B."/>
            <person name="Sakarya O."/>
            <person name="Salamov A."/>
            <person name="Schaack S."/>
            <person name="Shapiro H."/>
            <person name="Shiga Y."/>
            <person name="Skalitzky C."/>
            <person name="Smith Z."/>
            <person name="Souvorov A."/>
            <person name="Sung W."/>
            <person name="Tang Z."/>
            <person name="Tsuchiya D."/>
            <person name="Tu H."/>
            <person name="Vos H."/>
            <person name="Wang M."/>
            <person name="Wolf Y.I."/>
            <person name="Yamagata H."/>
            <person name="Yamada T."/>
            <person name="Ye Y."/>
            <person name="Shaw J.R."/>
            <person name="Andrews J."/>
            <person name="Crease T.J."/>
            <person name="Tang H."/>
            <person name="Lucas S.M."/>
            <person name="Robertson H.M."/>
            <person name="Bork P."/>
            <person name="Koonin E.V."/>
            <person name="Zdobnov E.M."/>
            <person name="Grigoriev I.V."/>
            <person name="Lynch M."/>
            <person name="Boore J.L."/>
        </authorList>
    </citation>
    <scope>NUCLEOTIDE SEQUENCE [LARGE SCALE GENOMIC DNA]</scope>
</reference>
<dbReference type="InParanoid" id="E9G3Y6"/>
<feature type="compositionally biased region" description="Polar residues" evidence="1">
    <location>
        <begin position="57"/>
        <end position="72"/>
    </location>
</feature>
<feature type="signal peptide" evidence="2">
    <location>
        <begin position="1"/>
        <end position="23"/>
    </location>
</feature>
<evidence type="ECO:0000256" key="2">
    <source>
        <dbReference type="SAM" id="SignalP"/>
    </source>
</evidence>
<protein>
    <submittedName>
        <fullName evidence="3">Uncharacterized protein</fullName>
    </submittedName>
</protein>
<sequence length="207" mass="23443">MTNKYVSHFTCLFLFPLLSITCGSSIRSSLTAEENPFLIRKIDNLQQGYTRNGDPFQDTTQESQIEDTSNNAPLMPGNEEFPLLLEGEKGSDKNIGLVNPRKVKSSSVVVAPIAPNPERRLYYPSAPVDQPKYRPDNHRYGRAPRETYHYHFANNNSPLRSFDSAPLQPKQMGFPPIANTRENLGKQINWNAKVGRAHRSFYDLMTA</sequence>
<accession>E9G3Y6</accession>
<feature type="chain" id="PRO_5003240606" evidence="2">
    <location>
        <begin position="24"/>
        <end position="207"/>
    </location>
</feature>
<dbReference type="OrthoDB" id="6371184at2759"/>
<evidence type="ECO:0000313" key="3">
    <source>
        <dbReference type="EMBL" id="EFX85853.1"/>
    </source>
</evidence>
<dbReference type="HOGENOM" id="CLU_1385463_0_0_1"/>
<dbReference type="Proteomes" id="UP000000305">
    <property type="component" value="Unassembled WGS sequence"/>
</dbReference>
<name>E9G3Y6_DAPPU</name>
<organism evidence="3 4">
    <name type="scientific">Daphnia pulex</name>
    <name type="common">Water flea</name>
    <dbReference type="NCBI Taxonomy" id="6669"/>
    <lineage>
        <taxon>Eukaryota</taxon>
        <taxon>Metazoa</taxon>
        <taxon>Ecdysozoa</taxon>
        <taxon>Arthropoda</taxon>
        <taxon>Crustacea</taxon>
        <taxon>Branchiopoda</taxon>
        <taxon>Diplostraca</taxon>
        <taxon>Cladocera</taxon>
        <taxon>Anomopoda</taxon>
        <taxon>Daphniidae</taxon>
        <taxon>Daphnia</taxon>
    </lineage>
</organism>
<keyword evidence="2" id="KW-0732">Signal</keyword>
<proteinExistence type="predicted"/>